<dbReference type="RefSeq" id="WP_169549222.1">
    <property type="nucleotide sequence ID" value="NZ_CP051677.1"/>
</dbReference>
<keyword evidence="4" id="KW-1185">Reference proteome</keyword>
<accession>A0A7L5DGH5</accession>
<feature type="transmembrane region" description="Helical" evidence="1">
    <location>
        <begin position="130"/>
        <end position="152"/>
    </location>
</feature>
<dbReference type="KEGG" id="srho:HH216_01725"/>
<dbReference type="EMBL" id="CP051677">
    <property type="protein sequence ID" value="QJD77279.1"/>
    <property type="molecule type" value="Genomic_DNA"/>
</dbReference>
<dbReference type="Gene3D" id="3.30.565.10">
    <property type="entry name" value="Histidine kinase-like ATPase, C-terminal domain"/>
    <property type="match status" value="1"/>
</dbReference>
<dbReference type="GO" id="GO:0000155">
    <property type="term" value="F:phosphorelay sensor kinase activity"/>
    <property type="evidence" value="ECO:0007669"/>
    <property type="project" value="InterPro"/>
</dbReference>
<dbReference type="Gene3D" id="2.160.20.80">
    <property type="entry name" value="E3 ubiquitin-protein ligase SopA"/>
    <property type="match status" value="1"/>
</dbReference>
<feature type="transmembrane region" description="Helical" evidence="1">
    <location>
        <begin position="205"/>
        <end position="227"/>
    </location>
</feature>
<name>A0A7L5DGH5_9BACT</name>
<dbReference type="InterPro" id="IPR001646">
    <property type="entry name" value="5peptide_repeat"/>
</dbReference>
<dbReference type="Pfam" id="PF00805">
    <property type="entry name" value="Pentapeptide"/>
    <property type="match status" value="2"/>
</dbReference>
<dbReference type="Proteomes" id="UP000501128">
    <property type="component" value="Chromosome"/>
</dbReference>
<keyword evidence="1" id="KW-1133">Transmembrane helix</keyword>
<reference evidence="3 4" key="1">
    <citation type="submission" date="2020-04" db="EMBL/GenBank/DDBJ databases">
        <title>Genome sequencing of novel species.</title>
        <authorList>
            <person name="Heo J."/>
            <person name="Kim S.-J."/>
            <person name="Kim J.-S."/>
            <person name="Hong S.-B."/>
            <person name="Kwon S.-W."/>
        </authorList>
    </citation>
    <scope>NUCLEOTIDE SEQUENCE [LARGE SCALE GENOMIC DNA]</scope>
    <source>
        <strain evidence="3 4">CJU-R4</strain>
    </source>
</reference>
<evidence type="ECO:0000313" key="3">
    <source>
        <dbReference type="EMBL" id="QJD77279.1"/>
    </source>
</evidence>
<dbReference type="GO" id="GO:0016020">
    <property type="term" value="C:membrane"/>
    <property type="evidence" value="ECO:0007669"/>
    <property type="project" value="InterPro"/>
</dbReference>
<feature type="domain" description="Signal transduction histidine kinase internal region" evidence="2">
    <location>
        <begin position="292"/>
        <end position="371"/>
    </location>
</feature>
<feature type="transmembrane region" description="Helical" evidence="1">
    <location>
        <begin position="247"/>
        <end position="265"/>
    </location>
</feature>
<gene>
    <name evidence="3" type="ORF">HH216_01725</name>
</gene>
<dbReference type="SUPFAM" id="SSF141571">
    <property type="entry name" value="Pentapeptide repeat-like"/>
    <property type="match status" value="1"/>
</dbReference>
<dbReference type="InterPro" id="IPR050640">
    <property type="entry name" value="Bact_2-comp_sensor_kinase"/>
</dbReference>
<evidence type="ECO:0000259" key="2">
    <source>
        <dbReference type="Pfam" id="PF06580"/>
    </source>
</evidence>
<keyword evidence="3" id="KW-0808">Transferase</keyword>
<evidence type="ECO:0000313" key="4">
    <source>
        <dbReference type="Proteomes" id="UP000501128"/>
    </source>
</evidence>
<dbReference type="PANTHER" id="PTHR34220:SF7">
    <property type="entry name" value="SENSOR HISTIDINE KINASE YPDA"/>
    <property type="match status" value="1"/>
</dbReference>
<dbReference type="Pfam" id="PF06580">
    <property type="entry name" value="His_kinase"/>
    <property type="match status" value="1"/>
</dbReference>
<proteinExistence type="predicted"/>
<keyword evidence="1" id="KW-0812">Transmembrane</keyword>
<dbReference type="AlphaFoldDB" id="A0A7L5DGH5"/>
<dbReference type="InterPro" id="IPR010559">
    <property type="entry name" value="Sig_transdc_His_kin_internal"/>
</dbReference>
<organism evidence="3 4">
    <name type="scientific">Spirosoma rhododendri</name>
    <dbReference type="NCBI Taxonomy" id="2728024"/>
    <lineage>
        <taxon>Bacteria</taxon>
        <taxon>Pseudomonadati</taxon>
        <taxon>Bacteroidota</taxon>
        <taxon>Cytophagia</taxon>
        <taxon>Cytophagales</taxon>
        <taxon>Cytophagaceae</taxon>
        <taxon>Spirosoma</taxon>
    </lineage>
</organism>
<dbReference type="SUPFAM" id="SSF55874">
    <property type="entry name" value="ATPase domain of HSP90 chaperone/DNA topoisomerase II/histidine kinase"/>
    <property type="match status" value="1"/>
</dbReference>
<keyword evidence="1" id="KW-0472">Membrane</keyword>
<sequence>MTREQLIDTIGKNGRRLSMKAADLTGFDFSGLDLTQADFRFADLRRANFRGAILRQADLSYANLTGANLTDADLYEANLNFCGLSDTNLTGANMEGAKVNFSVGQSQPYSTAKLPAEPITLTTILQKPGWGLLIGALLGALLIYGCNAIVYFTNLIVTAKDPALVGLYRFLVVQNMSDGVVMFLLVWALSIRLARTVAKPWKRHLIVTVVVLISFFVVNTGVYYLIGKPSIDELKKRPQGIDDTAPWFFYVIGDLLVANFFLYILQQGRQMTRKLTEQEFQLLNLEKLKTRAELDALQAKINPHFLYNALNSIASLVHDDPEKAEEMTLLLSKLFRYSTGRDGDLFSSLTDELEMVRTYLQVEQVRFGNRLTFTVDISNPALNALRLPQFLLQPIVENAIKHGIAKRAESGRIDVRIYEKNDYLHLCVHDNGPAFPDDMGGGYGLRSIQDKLHLLYGDDADVEFQNFPLKQVLISIRLARINTMSTVTASPTPPTPTPL</sequence>
<feature type="transmembrane region" description="Helical" evidence="1">
    <location>
        <begin position="172"/>
        <end position="193"/>
    </location>
</feature>
<protein>
    <submittedName>
        <fullName evidence="3">Histidine kinase</fullName>
    </submittedName>
</protein>
<keyword evidence="3" id="KW-0418">Kinase</keyword>
<dbReference type="PANTHER" id="PTHR34220">
    <property type="entry name" value="SENSOR HISTIDINE KINASE YPDA"/>
    <property type="match status" value="1"/>
</dbReference>
<evidence type="ECO:0000256" key="1">
    <source>
        <dbReference type="SAM" id="Phobius"/>
    </source>
</evidence>
<dbReference type="InterPro" id="IPR036890">
    <property type="entry name" value="HATPase_C_sf"/>
</dbReference>